<dbReference type="Proteomes" id="UP000198539">
    <property type="component" value="Unassembled WGS sequence"/>
</dbReference>
<feature type="compositionally biased region" description="Low complexity" evidence="1">
    <location>
        <begin position="24"/>
        <end position="41"/>
    </location>
</feature>
<name>A0A1H2ZBE9_9RHOB</name>
<reference evidence="3 4" key="1">
    <citation type="submission" date="2016-10" db="EMBL/GenBank/DDBJ databases">
        <authorList>
            <person name="de Groot N.N."/>
        </authorList>
    </citation>
    <scope>NUCLEOTIDE SEQUENCE [LARGE SCALE GENOMIC DNA]</scope>
    <source>
        <strain evidence="3 4">CGMCC 1.8894</strain>
    </source>
</reference>
<organism evidence="3 4">
    <name type="scientific">Roseicitreum antarcticum</name>
    <dbReference type="NCBI Taxonomy" id="564137"/>
    <lineage>
        <taxon>Bacteria</taxon>
        <taxon>Pseudomonadati</taxon>
        <taxon>Pseudomonadota</taxon>
        <taxon>Alphaproteobacteria</taxon>
        <taxon>Rhodobacterales</taxon>
        <taxon>Paracoccaceae</taxon>
        <taxon>Roseicitreum</taxon>
    </lineage>
</organism>
<feature type="region of interest" description="Disordered" evidence="1">
    <location>
        <begin position="1"/>
        <end position="42"/>
    </location>
</feature>
<dbReference type="Pfam" id="PF19029">
    <property type="entry name" value="DUF883_C"/>
    <property type="match status" value="1"/>
</dbReference>
<evidence type="ECO:0000313" key="3">
    <source>
        <dbReference type="EMBL" id="SDX14802.1"/>
    </source>
</evidence>
<dbReference type="EMBL" id="FNOM01000005">
    <property type="protein sequence ID" value="SDX14802.1"/>
    <property type="molecule type" value="Genomic_DNA"/>
</dbReference>
<evidence type="ECO:0000313" key="4">
    <source>
        <dbReference type="Proteomes" id="UP000198539"/>
    </source>
</evidence>
<sequence length="141" mass="15026">MDKKADTQKVEARAQDLADDAKTAARSAGNRARSAADNLAADARDATDDLYEQFETLKKDMAQLTQAIGKLATSRADEAVAYAGSAREHFTDAASQRLEKAQASVNEYGTRAEGYARENPAQAMGVAAGVGFLAAMLLVRR</sequence>
<dbReference type="OrthoDB" id="8373403at2"/>
<feature type="compositionally biased region" description="Basic and acidic residues" evidence="1">
    <location>
        <begin position="1"/>
        <end position="23"/>
    </location>
</feature>
<proteinExistence type="predicted"/>
<evidence type="ECO:0000256" key="1">
    <source>
        <dbReference type="SAM" id="MobiDB-lite"/>
    </source>
</evidence>
<dbReference type="InterPro" id="IPR043605">
    <property type="entry name" value="DUF883_C"/>
</dbReference>
<evidence type="ECO:0000259" key="2">
    <source>
        <dbReference type="Pfam" id="PF19029"/>
    </source>
</evidence>
<accession>A0A1H2ZBE9</accession>
<feature type="domain" description="DUF883" evidence="2">
    <location>
        <begin position="112"/>
        <end position="141"/>
    </location>
</feature>
<dbReference type="RefSeq" id="WP_092889108.1">
    <property type="nucleotide sequence ID" value="NZ_CP061502.1"/>
</dbReference>
<keyword evidence="4" id="KW-1185">Reference proteome</keyword>
<protein>
    <submittedName>
        <fullName evidence="3">Membrane-anchored ribosome-binding protein, inhibits growth in stationary phase, ElaB/YqjD/DUF883 family</fullName>
    </submittedName>
</protein>
<dbReference type="AlphaFoldDB" id="A0A1H2ZBE9"/>
<gene>
    <name evidence="3" type="ORF">SAMN04488238_105321</name>
</gene>
<dbReference type="SUPFAM" id="SSF58113">
    <property type="entry name" value="Apolipoprotein A-I"/>
    <property type="match status" value="1"/>
</dbReference>
<dbReference type="STRING" id="564137.SAMN04488238_105321"/>